<dbReference type="EMBL" id="JBBYHR010000011">
    <property type="protein sequence ID" value="MEL1246086.1"/>
    <property type="molecule type" value="Genomic_DNA"/>
</dbReference>
<reference evidence="3 4" key="1">
    <citation type="submission" date="2024-04" db="EMBL/GenBank/DDBJ databases">
        <title>Flavobacterium sp. DGU11 16S ribosomal RNA gene Genome sequencing and assembly.</title>
        <authorList>
            <person name="Park S."/>
        </authorList>
    </citation>
    <scope>NUCLEOTIDE SEQUENCE [LARGE SCALE GENOMIC DNA]</scope>
    <source>
        <strain evidence="3 4">DGU11</strain>
    </source>
</reference>
<comment type="caution">
    <text evidence="3">The sequence shown here is derived from an EMBL/GenBank/DDBJ whole genome shotgun (WGS) entry which is preliminary data.</text>
</comment>
<evidence type="ECO:0000256" key="2">
    <source>
        <dbReference type="SAM" id="MobiDB-lite"/>
    </source>
</evidence>
<feature type="region of interest" description="Disordered" evidence="2">
    <location>
        <begin position="1171"/>
        <end position="1210"/>
    </location>
</feature>
<keyword evidence="1" id="KW-0175">Coiled coil</keyword>
<organism evidence="3 4">
    <name type="scientific">Flavobacterium arundinis</name>
    <dbReference type="NCBI Taxonomy" id="3139143"/>
    <lineage>
        <taxon>Bacteria</taxon>
        <taxon>Pseudomonadati</taxon>
        <taxon>Bacteroidota</taxon>
        <taxon>Flavobacteriia</taxon>
        <taxon>Flavobacteriales</taxon>
        <taxon>Flavobacteriaceae</taxon>
        <taxon>Flavobacterium</taxon>
    </lineage>
</organism>
<dbReference type="Proteomes" id="UP001464555">
    <property type="component" value="Unassembled WGS sequence"/>
</dbReference>
<evidence type="ECO:0000313" key="3">
    <source>
        <dbReference type="EMBL" id="MEL1246086.1"/>
    </source>
</evidence>
<protein>
    <submittedName>
        <fullName evidence="3">Uncharacterized protein</fullName>
    </submittedName>
</protein>
<evidence type="ECO:0000313" key="4">
    <source>
        <dbReference type="Proteomes" id="UP001464555"/>
    </source>
</evidence>
<feature type="region of interest" description="Disordered" evidence="2">
    <location>
        <begin position="583"/>
        <end position="620"/>
    </location>
</feature>
<gene>
    <name evidence="3" type="ORF">AAEO56_17565</name>
</gene>
<proteinExistence type="predicted"/>
<accession>A0ABU9I1J1</accession>
<keyword evidence="4" id="KW-1185">Reference proteome</keyword>
<name>A0ABU9I1J1_9FLAO</name>
<dbReference type="RefSeq" id="WP_341698380.1">
    <property type="nucleotide sequence ID" value="NZ_JBBYHR010000011.1"/>
</dbReference>
<feature type="compositionally biased region" description="Polar residues" evidence="2">
    <location>
        <begin position="1171"/>
        <end position="1181"/>
    </location>
</feature>
<sequence length="1210" mass="136397">MIKNTLFRFISMRAPEHLEKKEVDLRFVRHPDTSHANNYFLTLINAASDKTKRHVINTAATDFSVSAWQSREDVKNTVPPELYDFAIWLSSNRSTFTLEELDEFLAIDPILNTSVLLQLWDNLFYQIITFKSGYVREAILSVLVADHFLKNKSYVDGLKELRKLAQARVIIPKESFGTIRVPSRELILQKKLDSLPVSTLHLDLSARRALAVSRIADLEKVAKELKLAQADFNKRNDREFALAKRIHDDAVKDAYDNASVEIQTYIDKDTGLTKTVKSYPDLKLPKFTFHPAHQFEDVYIKKQMSDDSYNILISIKEKSGVSSFSEAIELIEQSIEEETATAYNGASHRIATSAYQQPGLSQQVPTVNYDIDNPGDNSSPEPATIPQLGSPITNPPVFNINSSGIMPDKSSLLMVIGGMPVTGIEVLSADSTVTLANGTVITRHNDFAYEWVGSNLHATIFKDNKISTTQPQTITLEGSLTLRNGASISFSGDCHTENDTSTIGIAQQRKVYKGDGTFTYTPMKVTDEDGNDIPPRNSVIDYKPSGFGVKRLGIADYRKVEQEVCCYVPGEVSNIENVMAREYKEKSTRRLRRSEDTTTTSKEQEKEKLTDTTSTDRFEMNREVSNLLAEDTSMGLHTSASYDPTPKSQLNIGADFAHNTTKEHSDNQAITQAKEVTERALERVVQKVKEERIVKIIEEYEETNKHGYDNREGNQHISGVYRWVDKIYNNKVVNYGKRLMYEFMIPEPAAFHNFAIKAKDIDLPIRPIDPRTGDGHVSMATHSVIDRTNYTFWAAMYNAEVTPCPDQYKYIGKSFAEAVTAPAGQPNEMYKESVDIDVPEGYFTLSFTADYTLKDDATGNISAGLSVGNYHTKLPYIQTNSSPATVHYPIAEKGISPYYDKIHVACSSFNYQLTAVTVSIKTELSNEAFAKWQMETFNAIIAAYEKRKAEYDEQVKELKAAIGQKVATNPLFYREIENISLKKNCIAYLADHSNMGLNMLTARLSDDVNAVYKEARLEKYAAFVKFFEQAFEWDLMSYNFYPFYWAKQDLWKDLYNIDNDDPLFRSFLQSGMARVVLTVRPGFEETVNWYMGTGQIWNGGQVTTLDDPLYLSIVEEMKDLEGTVEETWESRVPTSLTVLQAGTIGLDVTGLPCNPECDEYKVLDKDGNTIPNPISQKNFQIGKSYDDNGEELPEKPGEPPLEGDDPKPSV</sequence>
<evidence type="ECO:0000256" key="1">
    <source>
        <dbReference type="SAM" id="Coils"/>
    </source>
</evidence>
<feature type="coiled-coil region" evidence="1">
    <location>
        <begin position="934"/>
        <end position="961"/>
    </location>
</feature>